<proteinExistence type="predicted"/>
<keyword evidence="2" id="KW-1185">Reference proteome</keyword>
<protein>
    <recommendedName>
        <fullName evidence="3">MORN repeat variant</fullName>
    </recommendedName>
</protein>
<dbReference type="RefSeq" id="WP_152649552.1">
    <property type="nucleotide sequence ID" value="NZ_BBRC01000006.1"/>
</dbReference>
<comment type="caution">
    <text evidence="1">The sequence shown here is derived from an EMBL/GenBank/DDBJ whole genome shotgun (WGS) entry which is preliminary data.</text>
</comment>
<dbReference type="OrthoDB" id="7063302at2"/>
<accession>A0A7Y9ZF41</accession>
<gene>
    <name evidence="1" type="ORF">BKA03_002924</name>
</gene>
<evidence type="ECO:0000313" key="2">
    <source>
        <dbReference type="Proteomes" id="UP000547973"/>
    </source>
</evidence>
<organism evidence="1 2">
    <name type="scientific">Demequina lutea</name>
    <dbReference type="NCBI Taxonomy" id="431489"/>
    <lineage>
        <taxon>Bacteria</taxon>
        <taxon>Bacillati</taxon>
        <taxon>Actinomycetota</taxon>
        <taxon>Actinomycetes</taxon>
        <taxon>Micrococcales</taxon>
        <taxon>Demequinaceae</taxon>
        <taxon>Demequina</taxon>
    </lineage>
</organism>
<dbReference type="EMBL" id="JACBZO010000001">
    <property type="protein sequence ID" value="NYI42805.1"/>
    <property type="molecule type" value="Genomic_DNA"/>
</dbReference>
<sequence>MSVSEVEFIEDSIEPDDFVLQWLLPSERWHRVDGPAIIARRYGAYGESYFQNGQQHSDDGPAVFEFHPNLERLKLSWYRHGEHHRSDGPAVIEYDFNGTAIVVEWWVDGRQIKRVERPSDTAPSDTV</sequence>
<evidence type="ECO:0008006" key="3">
    <source>
        <dbReference type="Google" id="ProtNLM"/>
    </source>
</evidence>
<dbReference type="Proteomes" id="UP000547973">
    <property type="component" value="Unassembled WGS sequence"/>
</dbReference>
<name>A0A7Y9ZF41_9MICO</name>
<evidence type="ECO:0000313" key="1">
    <source>
        <dbReference type="EMBL" id="NYI42805.1"/>
    </source>
</evidence>
<reference evidence="1 2" key="1">
    <citation type="submission" date="2020-07" db="EMBL/GenBank/DDBJ databases">
        <title>Sequencing the genomes of 1000 actinobacteria strains.</title>
        <authorList>
            <person name="Klenk H.-P."/>
        </authorList>
    </citation>
    <scope>NUCLEOTIDE SEQUENCE [LARGE SCALE GENOMIC DNA]</scope>
    <source>
        <strain evidence="1 2">DSM 19970</strain>
    </source>
</reference>
<dbReference type="AlphaFoldDB" id="A0A7Y9ZF41"/>